<name>A0A941W578_9BACT</name>
<sequence>MGILETVSKVNISEALWNEALEEHNAPPDKTFLKEAGESLLYPLYESVKKAANGEMITEEFKVRFNKEANIKKLFEHFHKCKVDANLVSQKKVGRHWHVEFVRRCFPSYEVIQKHWSGHSHFD</sequence>
<evidence type="ECO:0000313" key="2">
    <source>
        <dbReference type="EMBL" id="MBS1258205.1"/>
    </source>
</evidence>
<evidence type="ECO:0000313" key="3">
    <source>
        <dbReference type="Proteomes" id="UP000722750"/>
    </source>
</evidence>
<gene>
    <name evidence="2" type="ORF">MAG551_01258</name>
</gene>
<dbReference type="AlphaFoldDB" id="A0A941W578"/>
<dbReference type="EMBL" id="JAANXD010000052">
    <property type="protein sequence ID" value="MBS1258205.1"/>
    <property type="molecule type" value="Genomic_DNA"/>
</dbReference>
<organism evidence="2 3">
    <name type="scientific">Candidatus Scalindua arabica</name>
    <dbReference type="NCBI Taxonomy" id="1127984"/>
    <lineage>
        <taxon>Bacteria</taxon>
        <taxon>Pseudomonadati</taxon>
        <taxon>Planctomycetota</taxon>
        <taxon>Candidatus Brocadiia</taxon>
        <taxon>Candidatus Brocadiales</taxon>
        <taxon>Candidatus Scalinduaceae</taxon>
        <taxon>Candidatus Scalindua</taxon>
    </lineage>
</organism>
<dbReference type="InterPro" id="IPR041596">
    <property type="entry name" value="Lig_Pab1020_C"/>
</dbReference>
<accession>A0A941W578</accession>
<feature type="domain" description="RNA ligase Pab1020 C-terminal" evidence="1">
    <location>
        <begin position="31"/>
        <end position="118"/>
    </location>
</feature>
<evidence type="ECO:0000259" key="1">
    <source>
        <dbReference type="Pfam" id="PF18330"/>
    </source>
</evidence>
<dbReference type="Pfam" id="PF18330">
    <property type="entry name" value="Lig_C"/>
    <property type="match status" value="1"/>
</dbReference>
<protein>
    <recommendedName>
        <fullName evidence="1">RNA ligase Pab1020 C-terminal domain-containing protein</fullName>
    </recommendedName>
</protein>
<dbReference type="Gene3D" id="3.30.70.2160">
    <property type="match status" value="1"/>
</dbReference>
<reference evidence="2" key="1">
    <citation type="journal article" date="2021" name="ISME J.">
        <title>Fine-scale metabolic discontinuity in a stratified prokaryote microbiome of a Red Sea deep halocline.</title>
        <authorList>
            <person name="Michoud G."/>
            <person name="Ngugi D.K."/>
            <person name="Barozzi A."/>
            <person name="Merlino G."/>
            <person name="Calleja M.L."/>
            <person name="Delgado-Huertas A."/>
            <person name="Moran X.A.G."/>
            <person name="Daffonchio D."/>
        </authorList>
    </citation>
    <scope>NUCLEOTIDE SEQUENCE</scope>
    <source>
        <strain evidence="2">SuakinDeep_MAG55_1</strain>
    </source>
</reference>
<comment type="caution">
    <text evidence="2">The sequence shown here is derived from an EMBL/GenBank/DDBJ whole genome shotgun (WGS) entry which is preliminary data.</text>
</comment>
<proteinExistence type="predicted"/>
<dbReference type="Proteomes" id="UP000722750">
    <property type="component" value="Unassembled WGS sequence"/>
</dbReference>